<comment type="function">
    <text evidence="7">Aspartyl-tRNA synthetase with relaxed tRNA specificity since it is able to aspartylate not only its cognate tRNA(Asp) but also tRNA(Asn). Reaction proceeds in two steps: L-aspartate is first activated by ATP to form Asp-AMP and then transferred to the acceptor end of tRNA(Asp/Asn).</text>
</comment>
<evidence type="ECO:0000313" key="10">
    <source>
        <dbReference type="EMBL" id="MBF6354384.1"/>
    </source>
</evidence>
<feature type="binding site" evidence="7">
    <location>
        <position position="216"/>
    </location>
    <ligand>
        <name>L-aspartate</name>
        <dbReference type="ChEBI" id="CHEBI:29991"/>
    </ligand>
</feature>
<dbReference type="PROSITE" id="PS50862">
    <property type="entry name" value="AA_TRNA_LIGASE_II"/>
    <property type="match status" value="1"/>
</dbReference>
<feature type="binding site" evidence="7">
    <location>
        <begin position="216"/>
        <end position="218"/>
    </location>
    <ligand>
        <name>ATP</name>
        <dbReference type="ChEBI" id="CHEBI:30616"/>
    </ligand>
</feature>
<dbReference type="SUPFAM" id="SSF55681">
    <property type="entry name" value="Class II aaRS and biotin synthetases"/>
    <property type="match status" value="1"/>
</dbReference>
<reference evidence="10 11" key="1">
    <citation type="submission" date="2020-10" db="EMBL/GenBank/DDBJ databases">
        <title>Identification of Nocardia species via Next-generation sequencing and recognition of intraspecies genetic diversity.</title>
        <authorList>
            <person name="Li P."/>
            <person name="Li P."/>
            <person name="Lu B."/>
        </authorList>
    </citation>
    <scope>NUCLEOTIDE SEQUENCE [LARGE SCALE GENOMIC DNA]</scope>
    <source>
        <strain evidence="10 11">BJ06-0143</strain>
    </source>
</reference>
<feature type="domain" description="Aminoacyl-transfer RNA synthetases class-II family profile" evidence="9">
    <location>
        <begin position="137"/>
        <end position="555"/>
    </location>
</feature>
<dbReference type="InterPro" id="IPR047090">
    <property type="entry name" value="AspRS_core"/>
</dbReference>
<evidence type="ECO:0000256" key="4">
    <source>
        <dbReference type="ARBA" id="ARBA00022840"/>
    </source>
</evidence>
<dbReference type="Gene3D" id="3.30.930.10">
    <property type="entry name" value="Bira Bifunctional Protein, Domain 2"/>
    <property type="match status" value="1"/>
</dbReference>
<sequence length="614" mass="67182">MLRTHLAGSLRSEHAGQTVTLSGWVARRRDHGGVIFIDLRDASGVSQAVFREGEPAEQAHRLRAEYCVRVTGVVEQRPDGNENPELPTGQIEVNVTELEVLNESAPLPFQLDEQPGEEARLKHRYLDLRREGPAHAIRLRSKVNAAAREVLARHEFVEVETPTLTRSTPEGARDFLVPSRLQPGSFYALPQSPQLFKQLLMVGGVERYYQIARCYRDEDFRADRQPEFTQLDIEMSFVRQEDVILLAEEILSALWKLIGYEIPTPIPHMTYAEAMRRFGSDKPDLRFGVEITECTEYFANTPFRVFQAPYVGAVVMPGGASQPRRQLDAWQDWAKQRGAKGLAYVLVNEDGTLGGPVAKNLSDAERAGLAEHVGAQPGDCVFFAAGPAKAQRALLGAARGEIARKVGLIDEKAWAFVWIVDAPLFEPADEATASGDVALGYSAWTAVHHAFTSPKPESLDTFDTDPGSALAYAYDIVCNGNEIGGGSIRIHRRDVQERVFDVMGISAEEAQEQFGFLLDAFAYGAPPHGGIAFGWDRVTALLAGLDSIREVIAFPKTGNGVDPLTDAPAPITAQQRKEAGLDVKPGQAAEKGDATSRDTENGKAEVAEVGAKSE</sequence>
<dbReference type="PANTHER" id="PTHR22594">
    <property type="entry name" value="ASPARTYL/LYSYL-TRNA SYNTHETASE"/>
    <property type="match status" value="1"/>
</dbReference>
<comment type="similarity">
    <text evidence="1 7">Belongs to the class-II aminoacyl-tRNA synthetase family. Type 1 subfamily.</text>
</comment>
<comment type="subunit">
    <text evidence="7">Homodimer.</text>
</comment>
<feature type="region of interest" description="Disordered" evidence="8">
    <location>
        <begin position="575"/>
        <end position="614"/>
    </location>
</feature>
<dbReference type="NCBIfam" id="NF001750">
    <property type="entry name" value="PRK00476.1"/>
    <property type="match status" value="1"/>
</dbReference>
<gene>
    <name evidence="7 10" type="primary">aspS</name>
    <name evidence="10" type="ORF">IU449_07490</name>
</gene>
<dbReference type="EC" id="6.1.1.23" evidence="7"/>
<dbReference type="RefSeq" id="WP_195001157.1">
    <property type="nucleotide sequence ID" value="NZ_JADLQN010000001.1"/>
</dbReference>
<keyword evidence="4 7" id="KW-0067">ATP-binding</keyword>
<dbReference type="InterPro" id="IPR002312">
    <property type="entry name" value="Asp/Asn-tRNA-synth_IIb"/>
</dbReference>
<protein>
    <recommendedName>
        <fullName evidence="7">Aspartate--tRNA(Asp/Asn) ligase</fullName>
        <ecNumber evidence="7">6.1.1.23</ecNumber>
    </recommendedName>
    <alternativeName>
        <fullName evidence="7">Aspartyl-tRNA synthetase</fullName>
        <shortName evidence="7">AspRS</shortName>
    </alternativeName>
    <alternativeName>
        <fullName evidence="7">Non-discriminating aspartyl-tRNA synthetase</fullName>
        <shortName evidence="7">ND-AspRS</shortName>
    </alternativeName>
</protein>
<dbReference type="InterPro" id="IPR012340">
    <property type="entry name" value="NA-bd_OB-fold"/>
</dbReference>
<dbReference type="Pfam" id="PF02938">
    <property type="entry name" value="GAD"/>
    <property type="match status" value="1"/>
</dbReference>
<dbReference type="PRINTS" id="PR01042">
    <property type="entry name" value="TRNASYNTHASP"/>
</dbReference>
<dbReference type="InterPro" id="IPR004365">
    <property type="entry name" value="NA-bd_OB_tRNA"/>
</dbReference>
<feature type="region of interest" description="Aspartate" evidence="7">
    <location>
        <begin position="194"/>
        <end position="197"/>
    </location>
</feature>
<dbReference type="InterPro" id="IPR004364">
    <property type="entry name" value="Aa-tRNA-synt_II"/>
</dbReference>
<dbReference type="Pfam" id="PF00152">
    <property type="entry name" value="tRNA-synt_2"/>
    <property type="match status" value="1"/>
</dbReference>
<dbReference type="InterPro" id="IPR029351">
    <property type="entry name" value="GAD_dom"/>
</dbReference>
<evidence type="ECO:0000313" key="11">
    <source>
        <dbReference type="Proteomes" id="UP000707731"/>
    </source>
</evidence>
<keyword evidence="2 7" id="KW-0436">Ligase</keyword>
<feature type="site" description="Important for tRNA non-discrimination" evidence="7">
    <location>
        <position position="31"/>
    </location>
</feature>
<evidence type="ECO:0000256" key="5">
    <source>
        <dbReference type="ARBA" id="ARBA00022917"/>
    </source>
</evidence>
<dbReference type="Gene3D" id="3.30.1360.30">
    <property type="entry name" value="GAD-like domain"/>
    <property type="match status" value="1"/>
</dbReference>
<name>A0ABS0D7C2_9NOCA</name>
<dbReference type="InterPro" id="IPR006195">
    <property type="entry name" value="aa-tRNA-synth_II"/>
</dbReference>
<dbReference type="InterPro" id="IPR047089">
    <property type="entry name" value="Asp-tRNA-ligase_1_N"/>
</dbReference>
<comment type="catalytic activity">
    <reaction evidence="7">
        <text>tRNA(Asx) + L-aspartate + ATP = L-aspartyl-tRNA(Asx) + AMP + diphosphate</text>
        <dbReference type="Rhea" id="RHEA:18349"/>
        <dbReference type="Rhea" id="RHEA-COMP:9710"/>
        <dbReference type="Rhea" id="RHEA-COMP:9711"/>
        <dbReference type="ChEBI" id="CHEBI:29991"/>
        <dbReference type="ChEBI" id="CHEBI:30616"/>
        <dbReference type="ChEBI" id="CHEBI:33019"/>
        <dbReference type="ChEBI" id="CHEBI:78442"/>
        <dbReference type="ChEBI" id="CHEBI:78516"/>
        <dbReference type="ChEBI" id="CHEBI:456215"/>
        <dbReference type="EC" id="6.1.1.23"/>
    </reaction>
</comment>
<keyword evidence="7" id="KW-0963">Cytoplasm</keyword>
<dbReference type="HAMAP" id="MF_00044">
    <property type="entry name" value="Asp_tRNA_synth_type1"/>
    <property type="match status" value="1"/>
</dbReference>
<feature type="binding site" evidence="7">
    <location>
        <position position="170"/>
    </location>
    <ligand>
        <name>L-aspartate</name>
        <dbReference type="ChEBI" id="CHEBI:29991"/>
    </ligand>
</feature>
<dbReference type="InterPro" id="IPR045864">
    <property type="entry name" value="aa-tRNA-synth_II/BPL/LPL"/>
</dbReference>
<evidence type="ECO:0000256" key="8">
    <source>
        <dbReference type="SAM" id="MobiDB-lite"/>
    </source>
</evidence>
<evidence type="ECO:0000256" key="6">
    <source>
        <dbReference type="ARBA" id="ARBA00023146"/>
    </source>
</evidence>
<comment type="subcellular location">
    <subcellularLocation>
        <location evidence="7">Cytoplasm</location>
    </subcellularLocation>
</comment>
<feature type="binding site" evidence="7">
    <location>
        <position position="489"/>
    </location>
    <ligand>
        <name>L-aspartate</name>
        <dbReference type="ChEBI" id="CHEBI:29991"/>
    </ligand>
</feature>
<feature type="compositionally biased region" description="Basic and acidic residues" evidence="8">
    <location>
        <begin position="590"/>
        <end position="614"/>
    </location>
</feature>
<dbReference type="PANTHER" id="PTHR22594:SF5">
    <property type="entry name" value="ASPARTATE--TRNA LIGASE, MITOCHONDRIAL"/>
    <property type="match status" value="1"/>
</dbReference>
<dbReference type="GO" id="GO:0004815">
    <property type="term" value="F:aspartate-tRNA ligase activity"/>
    <property type="evidence" value="ECO:0007669"/>
    <property type="project" value="UniProtKB-EC"/>
</dbReference>
<evidence type="ECO:0000256" key="2">
    <source>
        <dbReference type="ARBA" id="ARBA00022598"/>
    </source>
</evidence>
<dbReference type="SUPFAM" id="SSF55261">
    <property type="entry name" value="GAD domain-like"/>
    <property type="match status" value="1"/>
</dbReference>
<organism evidence="10 11">
    <name type="scientific">Nocardia higoensis</name>
    <dbReference type="NCBI Taxonomy" id="228599"/>
    <lineage>
        <taxon>Bacteria</taxon>
        <taxon>Bacillati</taxon>
        <taxon>Actinomycetota</taxon>
        <taxon>Actinomycetes</taxon>
        <taxon>Mycobacteriales</taxon>
        <taxon>Nocardiaceae</taxon>
        <taxon>Nocardia</taxon>
    </lineage>
</organism>
<evidence type="ECO:0000259" key="9">
    <source>
        <dbReference type="PROSITE" id="PS50862"/>
    </source>
</evidence>
<feature type="binding site" evidence="7">
    <location>
        <begin position="534"/>
        <end position="537"/>
    </location>
    <ligand>
        <name>ATP</name>
        <dbReference type="ChEBI" id="CHEBI:30616"/>
    </ligand>
</feature>
<keyword evidence="11" id="KW-1185">Reference proteome</keyword>
<dbReference type="InterPro" id="IPR004115">
    <property type="entry name" value="GAD-like_sf"/>
</dbReference>
<keyword evidence="6 7" id="KW-0030">Aminoacyl-tRNA synthetase</keyword>
<dbReference type="InterPro" id="IPR004524">
    <property type="entry name" value="Asp-tRNA-ligase_1"/>
</dbReference>
<keyword evidence="3 7" id="KW-0547">Nucleotide-binding</keyword>
<dbReference type="SUPFAM" id="SSF50249">
    <property type="entry name" value="Nucleic acid-binding proteins"/>
    <property type="match status" value="1"/>
</dbReference>
<evidence type="ECO:0000256" key="3">
    <source>
        <dbReference type="ARBA" id="ARBA00022741"/>
    </source>
</evidence>
<evidence type="ECO:0000256" key="7">
    <source>
        <dbReference type="HAMAP-Rule" id="MF_00044"/>
    </source>
</evidence>
<evidence type="ECO:0000256" key="1">
    <source>
        <dbReference type="ARBA" id="ARBA00006303"/>
    </source>
</evidence>
<dbReference type="EMBL" id="JADLQN010000001">
    <property type="protein sequence ID" value="MBF6354384.1"/>
    <property type="molecule type" value="Genomic_DNA"/>
</dbReference>
<feature type="binding site" evidence="7">
    <location>
        <position position="482"/>
    </location>
    <ligand>
        <name>ATP</name>
        <dbReference type="ChEBI" id="CHEBI:30616"/>
    </ligand>
</feature>
<proteinExistence type="inferred from homology"/>
<dbReference type="CDD" id="cd04317">
    <property type="entry name" value="EcAspRS_like_N"/>
    <property type="match status" value="1"/>
</dbReference>
<feature type="binding site" evidence="7">
    <location>
        <position position="225"/>
    </location>
    <ligand>
        <name>ATP</name>
        <dbReference type="ChEBI" id="CHEBI:30616"/>
    </ligand>
</feature>
<feature type="site" description="Important for tRNA non-discrimination" evidence="7">
    <location>
        <position position="80"/>
    </location>
</feature>
<dbReference type="Gene3D" id="2.40.50.140">
    <property type="entry name" value="Nucleic acid-binding proteins"/>
    <property type="match status" value="1"/>
</dbReference>
<feature type="binding site" evidence="7">
    <location>
        <position position="448"/>
    </location>
    <ligand>
        <name>L-aspartate</name>
        <dbReference type="ChEBI" id="CHEBI:29991"/>
    </ligand>
</feature>
<comment type="caution">
    <text evidence="10">The sequence shown here is derived from an EMBL/GenBank/DDBJ whole genome shotgun (WGS) entry which is preliminary data.</text>
</comment>
<dbReference type="NCBIfam" id="TIGR00459">
    <property type="entry name" value="aspS_bact"/>
    <property type="match status" value="1"/>
</dbReference>
<keyword evidence="5 7" id="KW-0648">Protein biosynthesis</keyword>
<accession>A0ABS0D7C2</accession>
<dbReference type="Pfam" id="PF01336">
    <property type="entry name" value="tRNA_anti-codon"/>
    <property type="match status" value="1"/>
</dbReference>
<dbReference type="Proteomes" id="UP000707731">
    <property type="component" value="Unassembled WGS sequence"/>
</dbReference>
<dbReference type="CDD" id="cd00777">
    <property type="entry name" value="AspRS_core"/>
    <property type="match status" value="1"/>
</dbReference>